<dbReference type="STRING" id="52904.ENSSMAP00000013146"/>
<dbReference type="AlphaFoldDB" id="A0A2U9CLJ9"/>
<dbReference type="InterPro" id="IPR026719">
    <property type="entry name" value="ERICH1"/>
</dbReference>
<feature type="compositionally biased region" description="Acidic residues" evidence="1">
    <location>
        <begin position="199"/>
        <end position="211"/>
    </location>
</feature>
<evidence type="ECO:0000256" key="1">
    <source>
        <dbReference type="SAM" id="MobiDB-lite"/>
    </source>
</evidence>
<name>A0A2U9CLJ9_SCOMX</name>
<organism evidence="2 3">
    <name type="scientific">Scophthalmus maximus</name>
    <name type="common">Turbot</name>
    <name type="synonym">Psetta maxima</name>
    <dbReference type="NCBI Taxonomy" id="52904"/>
    <lineage>
        <taxon>Eukaryota</taxon>
        <taxon>Metazoa</taxon>
        <taxon>Chordata</taxon>
        <taxon>Craniata</taxon>
        <taxon>Vertebrata</taxon>
        <taxon>Euteleostomi</taxon>
        <taxon>Actinopterygii</taxon>
        <taxon>Neopterygii</taxon>
        <taxon>Teleostei</taxon>
        <taxon>Neoteleostei</taxon>
        <taxon>Acanthomorphata</taxon>
        <taxon>Carangaria</taxon>
        <taxon>Pleuronectiformes</taxon>
        <taxon>Pleuronectoidei</taxon>
        <taxon>Scophthalmidae</taxon>
        <taxon>Scophthalmus</taxon>
    </lineage>
</organism>
<feature type="region of interest" description="Disordered" evidence="1">
    <location>
        <begin position="45"/>
        <end position="176"/>
    </location>
</feature>
<sequence length="507" mass="55829">MTHRKEVFQSKVLQRLYPAAPTSEKETSPTRIVEALAKKTYVKRKATQNDTAAGDAAPTQSAANPRARMYTVLPPPADYEKHSEGSVPLSQQESVNSAEDPAEDSVHESNEELDQDKEVREEQKRKRKRRKRKPTLHEASGRDGASAGESRTVAVAEGGEHMSRNKKRKLKKKRHKEKLLSMGVVPRAAALVFTYQKDGEEEEEEEEEEEDNERRAAEVSDFLRTTLEIYLSESKLHGDQLSLLSGTVDDLLSRISGGCAALSPVLKQLYSLKASVQQKEADKLEEALKELRGGSSMSAADPLIAGEIAERRSKSPHTHRDRPPGSGFPLPGVWAEELRREREKEPCHLAFNSPLIRREGHSGALHHVFQSPKTDPGLHPAAAATQTYAAIVPSDIAPIFPAKVPRLTPGYIRLLQTQAYHNVSVMPPAERTMPGMAVLLGALGIGVCGYSSRQLALYHRPSTRVLQWVGSHTDASMVGKNPLLDGTRRANACQEIPPPSFVGAKFP</sequence>
<feature type="region of interest" description="Disordered" evidence="1">
    <location>
        <begin position="311"/>
        <end position="332"/>
    </location>
</feature>
<proteinExistence type="predicted"/>
<dbReference type="PANTHER" id="PTHR22444">
    <property type="entry name" value="GLUTAMATE-RICH PROTEIN 1"/>
    <property type="match status" value="1"/>
</dbReference>
<dbReference type="Proteomes" id="UP000246464">
    <property type="component" value="Chromosome 17"/>
</dbReference>
<gene>
    <name evidence="2" type="ORF">SMAX5B_003448</name>
</gene>
<feature type="compositionally biased region" description="Polar residues" evidence="1">
    <location>
        <begin position="88"/>
        <end position="97"/>
    </location>
</feature>
<feature type="compositionally biased region" description="Basic residues" evidence="1">
    <location>
        <begin position="125"/>
        <end position="134"/>
    </location>
</feature>
<feature type="compositionally biased region" description="Basic residues" evidence="1">
    <location>
        <begin position="164"/>
        <end position="176"/>
    </location>
</feature>
<dbReference type="EMBL" id="CP026259">
    <property type="protein sequence ID" value="AWP16709.1"/>
    <property type="molecule type" value="Genomic_DNA"/>
</dbReference>
<accession>A0A2U9CLJ9</accession>
<feature type="region of interest" description="Disordered" evidence="1">
    <location>
        <begin position="197"/>
        <end position="217"/>
    </location>
</feature>
<keyword evidence="3" id="KW-1185">Reference proteome</keyword>
<evidence type="ECO:0000313" key="2">
    <source>
        <dbReference type="EMBL" id="AWP16709.1"/>
    </source>
</evidence>
<feature type="compositionally biased region" description="Basic and acidic residues" evidence="1">
    <location>
        <begin position="104"/>
        <end position="124"/>
    </location>
</feature>
<evidence type="ECO:0000313" key="3">
    <source>
        <dbReference type="Proteomes" id="UP000246464"/>
    </source>
</evidence>
<reference evidence="2 3" key="1">
    <citation type="submission" date="2017-12" db="EMBL/GenBank/DDBJ databases">
        <title>Integrating genomic resources of turbot (Scophthalmus maximus) in depth evaluation of genetic and physical mapping variation across individuals.</title>
        <authorList>
            <person name="Martinez P."/>
        </authorList>
    </citation>
    <scope>NUCLEOTIDE SEQUENCE [LARGE SCALE GENOMIC DNA]</scope>
</reference>
<protein>
    <submittedName>
        <fullName evidence="2">Putative glutamate-rich protein 1</fullName>
    </submittedName>
</protein>
<dbReference type="PANTHER" id="PTHR22444:SF1">
    <property type="entry name" value="GLUTAMATE-RICH PROTEIN 1"/>
    <property type="match status" value="1"/>
</dbReference>